<comment type="caution">
    <text evidence="2">The sequence shown here is derived from an EMBL/GenBank/DDBJ whole genome shotgun (WGS) entry which is preliminary data.</text>
</comment>
<name>A0A9J6Q0D6_9GAMM</name>
<keyword evidence="3" id="KW-1185">Reference proteome</keyword>
<feature type="signal peptide" evidence="1">
    <location>
        <begin position="1"/>
        <end position="25"/>
    </location>
</feature>
<accession>A0A9J6Q0D6</accession>
<gene>
    <name evidence="2" type="ORF">N5923_19710</name>
</gene>
<dbReference type="AlphaFoldDB" id="A0A9J6Q0D6"/>
<dbReference type="RefSeq" id="WP_267140570.1">
    <property type="nucleotide sequence ID" value="NZ_JAODIL010000028.1"/>
</dbReference>
<evidence type="ECO:0000313" key="2">
    <source>
        <dbReference type="EMBL" id="MCU5779719.1"/>
    </source>
</evidence>
<proteinExistence type="predicted"/>
<evidence type="ECO:0000256" key="1">
    <source>
        <dbReference type="SAM" id="SignalP"/>
    </source>
</evidence>
<dbReference type="Proteomes" id="UP001064262">
    <property type="component" value="Unassembled WGS sequence"/>
</dbReference>
<evidence type="ECO:0000313" key="3">
    <source>
        <dbReference type="Proteomes" id="UP001064262"/>
    </source>
</evidence>
<dbReference type="PROSITE" id="PS51257">
    <property type="entry name" value="PROKAR_LIPOPROTEIN"/>
    <property type="match status" value="1"/>
</dbReference>
<evidence type="ECO:0008006" key="4">
    <source>
        <dbReference type="Google" id="ProtNLM"/>
    </source>
</evidence>
<keyword evidence="1" id="KW-0732">Signal</keyword>
<feature type="chain" id="PRO_5039947524" description="Lipoprotein" evidence="1">
    <location>
        <begin position="26"/>
        <end position="117"/>
    </location>
</feature>
<dbReference type="EMBL" id="JAODIM010000043">
    <property type="protein sequence ID" value="MCU5779719.1"/>
    <property type="molecule type" value="Genomic_DNA"/>
</dbReference>
<protein>
    <recommendedName>
        <fullName evidence="4">Lipoprotein</fullName>
    </recommendedName>
</protein>
<sequence length="117" mass="12741">MMKFICITLLTASCALLTACGSSSKQPDSFAYVNRAATQCTTQLQIENQYVTGKKTLAPIFYVNRQFSQTAENRAAESHVRAIPYFEASALDKGSPGSAWRTCMARRDAKMASASVS</sequence>
<reference evidence="2" key="1">
    <citation type="submission" date="2022-09" db="EMBL/GenBank/DDBJ databases">
        <title>Winslowiella arboricola sp. nov., isolated from bleeding cankers on broadleaf hosts.</title>
        <authorList>
            <person name="Brady C."/>
            <person name="Kaur S."/>
            <person name="Crampton B."/>
            <person name="Maddock D."/>
            <person name="Arnold D."/>
            <person name="Denman S."/>
        </authorList>
    </citation>
    <scope>NUCLEOTIDE SEQUENCE</scope>
    <source>
        <strain evidence="2">BAC 15a-03b</strain>
    </source>
</reference>
<organism evidence="2 3">
    <name type="scientific">Winslowiella arboricola</name>
    <dbReference type="NCBI Taxonomy" id="2978220"/>
    <lineage>
        <taxon>Bacteria</taxon>
        <taxon>Pseudomonadati</taxon>
        <taxon>Pseudomonadota</taxon>
        <taxon>Gammaproteobacteria</taxon>
        <taxon>Enterobacterales</taxon>
        <taxon>Erwiniaceae</taxon>
        <taxon>Winslowiella</taxon>
    </lineage>
</organism>